<feature type="transmembrane region" description="Helical" evidence="6">
    <location>
        <begin position="313"/>
        <end position="334"/>
    </location>
</feature>
<evidence type="ECO:0000313" key="9">
    <source>
        <dbReference type="Proteomes" id="UP000298642"/>
    </source>
</evidence>
<keyword evidence="4 6" id="KW-1133">Transmembrane helix</keyword>
<evidence type="ECO:0000256" key="6">
    <source>
        <dbReference type="SAM" id="Phobius"/>
    </source>
</evidence>
<evidence type="ECO:0000256" key="3">
    <source>
        <dbReference type="ARBA" id="ARBA00022692"/>
    </source>
</evidence>
<dbReference type="EMBL" id="CP034413">
    <property type="protein sequence ID" value="QCI59262.1"/>
    <property type="molecule type" value="Genomic_DNA"/>
</dbReference>
<feature type="transmembrane region" description="Helical" evidence="6">
    <location>
        <begin position="159"/>
        <end position="181"/>
    </location>
</feature>
<organism evidence="8 9">
    <name type="scientific">Dysosmobacter welbionis</name>
    <dbReference type="NCBI Taxonomy" id="2093857"/>
    <lineage>
        <taxon>Bacteria</taxon>
        <taxon>Bacillati</taxon>
        <taxon>Bacillota</taxon>
        <taxon>Clostridia</taxon>
        <taxon>Eubacteriales</taxon>
        <taxon>Oscillospiraceae</taxon>
        <taxon>Dysosmobacter</taxon>
    </lineage>
</organism>
<dbReference type="KEGG" id="obj:EIO64_08515"/>
<protein>
    <submittedName>
        <fullName evidence="8">Sodium:proton antiporter</fullName>
    </submittedName>
</protein>
<dbReference type="GeneID" id="89523052"/>
<feature type="transmembrane region" description="Helical" evidence="6">
    <location>
        <begin position="346"/>
        <end position="371"/>
    </location>
</feature>
<keyword evidence="9" id="KW-1185">Reference proteome</keyword>
<dbReference type="PANTHER" id="PTHR43478">
    <property type="entry name" value="NA+/H+ ANTIPORTER-RELATED"/>
    <property type="match status" value="1"/>
</dbReference>
<dbReference type="InterPro" id="IPR018461">
    <property type="entry name" value="Na/H_Antiport_NhaC-like_C"/>
</dbReference>
<dbReference type="AlphaFoldDB" id="A0A4D7AZI7"/>
<proteinExistence type="predicted"/>
<gene>
    <name evidence="8" type="ORF">EIO64_08515</name>
</gene>
<feature type="domain" description="Na+/H+ antiporter NhaC-like C-terminal" evidence="7">
    <location>
        <begin position="194"/>
        <end position="461"/>
    </location>
</feature>
<accession>A0A4D7AZI7</accession>
<feature type="transmembrane region" description="Helical" evidence="6">
    <location>
        <begin position="201"/>
        <end position="224"/>
    </location>
</feature>
<keyword evidence="2" id="KW-1003">Cell membrane</keyword>
<evidence type="ECO:0000313" key="8">
    <source>
        <dbReference type="EMBL" id="QCI59262.1"/>
    </source>
</evidence>
<dbReference type="Pfam" id="PF03553">
    <property type="entry name" value="Na_H_antiporter"/>
    <property type="match status" value="1"/>
</dbReference>
<dbReference type="RefSeq" id="WP_021747956.1">
    <property type="nucleotide sequence ID" value="NZ_CAUWCU010000013.1"/>
</dbReference>
<keyword evidence="3 6" id="KW-0812">Transmembrane</keyword>
<evidence type="ECO:0000256" key="4">
    <source>
        <dbReference type="ARBA" id="ARBA00022989"/>
    </source>
</evidence>
<feature type="transmembrane region" description="Helical" evidence="6">
    <location>
        <begin position="268"/>
        <end position="301"/>
    </location>
</feature>
<name>A0A4D7AZI7_9FIRM</name>
<evidence type="ECO:0000259" key="7">
    <source>
        <dbReference type="Pfam" id="PF03553"/>
    </source>
</evidence>
<feature type="transmembrane region" description="Helical" evidence="6">
    <location>
        <begin position="74"/>
        <end position="94"/>
    </location>
</feature>
<keyword evidence="5 6" id="KW-0472">Membrane</keyword>
<feature type="transmembrane region" description="Helical" evidence="6">
    <location>
        <begin position="114"/>
        <end position="138"/>
    </location>
</feature>
<comment type="subcellular location">
    <subcellularLocation>
        <location evidence="1">Cell membrane</location>
        <topology evidence="1">Multi-pass membrane protein</topology>
    </subcellularLocation>
</comment>
<dbReference type="GO" id="GO:0005886">
    <property type="term" value="C:plasma membrane"/>
    <property type="evidence" value="ECO:0007669"/>
    <property type="project" value="UniProtKB-SubCell"/>
</dbReference>
<evidence type="ECO:0000256" key="1">
    <source>
        <dbReference type="ARBA" id="ARBA00004651"/>
    </source>
</evidence>
<reference evidence="9" key="1">
    <citation type="submission" date="2018-12" db="EMBL/GenBank/DDBJ databases">
        <title>Dusodibacter welbiota gen. nov., sp. nov., isolated from human faeces and emended description of the Oscillibacter genus.</title>
        <authorList>
            <person name="Le Roy T."/>
            <person name="Van der Smissen P."/>
            <person name="Delzenne N."/>
            <person name="Muccioli G."/>
            <person name="Collet J.F."/>
            <person name="Cani P.D."/>
        </authorList>
    </citation>
    <scope>NUCLEOTIDE SEQUENCE [LARGE SCALE GENOMIC DNA]</scope>
    <source>
        <strain evidence="9">J115</strain>
    </source>
</reference>
<dbReference type="Proteomes" id="UP000298642">
    <property type="component" value="Chromosome"/>
</dbReference>
<sequence length="464" mass="50578">MEYGIWTLIPVLFVIAFALKTKRTLEPLIFGTLLTYVITSAARIPSEGVYALSHIATDWMDAFFRVATDYSHQWVFLVCALFGSLITLLGESHGTLGFTRALGKLCRGPRSTMMVTWIMGILIFVDDYLNIMTLSTCMKKLTDQRRVPREALSYIIDSTGAPVCAILPFSTWAIFFSGLFFTQPGIAELGYGTAIETFYHVIPFAFYAIAAVIIVPLFIVGVVPKLGRMRTAYRRLQETGKVYSPESAPLNEEDESEFQTQGSLMDFILPVGVLIILAIISGELFLAVVAAIAVCFVLYIPRGKMSFSRFCDLAMHGFCNMIPTVAIIFFAFVMQEAMTDIGIADYIITLVQPHVNAVIFPLVTFLVVAILNFSTGSVWGIPAIVAPILLPLAESIGTNLLLVMGAIVSGATLGSHACFYSDATVLTSSCCKIENMDHALSQIPYALCASGISALGYLVCGALL</sequence>
<evidence type="ECO:0000256" key="2">
    <source>
        <dbReference type="ARBA" id="ARBA00022475"/>
    </source>
</evidence>
<feature type="transmembrane region" description="Helical" evidence="6">
    <location>
        <begin position="377"/>
        <end position="393"/>
    </location>
</feature>
<dbReference type="PANTHER" id="PTHR43478:SF1">
    <property type="entry name" value="NA+_H+ ANTIPORTER NHAC-LIKE C-TERMINAL DOMAIN-CONTAINING PROTEIN"/>
    <property type="match status" value="1"/>
</dbReference>
<evidence type="ECO:0000256" key="5">
    <source>
        <dbReference type="ARBA" id="ARBA00023136"/>
    </source>
</evidence>